<evidence type="ECO:0000256" key="5">
    <source>
        <dbReference type="SAM" id="Phobius"/>
    </source>
</evidence>
<evidence type="ECO:0000256" key="4">
    <source>
        <dbReference type="SAM" id="MobiDB-lite"/>
    </source>
</evidence>
<dbReference type="OrthoDB" id="5241017at2"/>
<dbReference type="Gene3D" id="3.40.710.10">
    <property type="entry name" value="DD-peptidase/beta-lactamase superfamily"/>
    <property type="match status" value="1"/>
</dbReference>
<evidence type="ECO:0000259" key="8">
    <source>
        <dbReference type="Pfam" id="PF05223"/>
    </source>
</evidence>
<dbReference type="SUPFAM" id="SSF56519">
    <property type="entry name" value="Penicillin binding protein dimerisation domain"/>
    <property type="match status" value="1"/>
</dbReference>
<dbReference type="KEGG" id="jli:EXU32_07605"/>
<protein>
    <submittedName>
        <fullName evidence="9">Penicillin-binding protein</fullName>
    </submittedName>
</protein>
<dbReference type="InterPro" id="IPR005311">
    <property type="entry name" value="PBP_dimer"/>
</dbReference>
<dbReference type="Pfam" id="PF00905">
    <property type="entry name" value="Transpeptidase"/>
    <property type="match status" value="1"/>
</dbReference>
<dbReference type="Proteomes" id="UP000290408">
    <property type="component" value="Chromosome"/>
</dbReference>
<dbReference type="GO" id="GO:0008658">
    <property type="term" value="F:penicillin binding"/>
    <property type="evidence" value="ECO:0007669"/>
    <property type="project" value="InterPro"/>
</dbReference>
<dbReference type="InterPro" id="IPR012338">
    <property type="entry name" value="Beta-lactam/transpept-like"/>
</dbReference>
<dbReference type="PANTHER" id="PTHR30627">
    <property type="entry name" value="PEPTIDOGLYCAN D,D-TRANSPEPTIDASE"/>
    <property type="match status" value="1"/>
</dbReference>
<dbReference type="InterPro" id="IPR050515">
    <property type="entry name" value="Beta-lactam/transpept"/>
</dbReference>
<keyword evidence="10" id="KW-1185">Reference proteome</keyword>
<feature type="domain" description="NTF2-like N-terminal transpeptidase" evidence="8">
    <location>
        <begin position="82"/>
        <end position="165"/>
    </location>
</feature>
<dbReference type="Pfam" id="PF03717">
    <property type="entry name" value="PBP_dimer"/>
    <property type="match status" value="1"/>
</dbReference>
<feature type="domain" description="Penicillin-binding protein transpeptidase" evidence="6">
    <location>
        <begin position="375"/>
        <end position="649"/>
    </location>
</feature>
<comment type="subcellular location">
    <subcellularLocation>
        <location evidence="1">Membrane</location>
    </subcellularLocation>
</comment>
<dbReference type="GO" id="GO:0046677">
    <property type="term" value="P:response to antibiotic"/>
    <property type="evidence" value="ECO:0007669"/>
    <property type="project" value="InterPro"/>
</dbReference>
<reference evidence="9 10" key="1">
    <citation type="submission" date="2019-02" db="EMBL/GenBank/DDBJ databases">
        <title>Genomic data mining of an Antarctic deep-sea actinobacterium, Janibacterlimosus P3-3-X1.</title>
        <authorList>
            <person name="Liao L."/>
            <person name="Chen B."/>
        </authorList>
    </citation>
    <scope>NUCLEOTIDE SEQUENCE [LARGE SCALE GENOMIC DNA]</scope>
    <source>
        <strain evidence="9 10">P3-3-X1</strain>
    </source>
</reference>
<proteinExistence type="inferred from homology"/>
<evidence type="ECO:0000259" key="6">
    <source>
        <dbReference type="Pfam" id="PF00905"/>
    </source>
</evidence>
<organism evidence="9 10">
    <name type="scientific">Janibacter limosus</name>
    <dbReference type="NCBI Taxonomy" id="53458"/>
    <lineage>
        <taxon>Bacteria</taxon>
        <taxon>Bacillati</taxon>
        <taxon>Actinomycetota</taxon>
        <taxon>Actinomycetes</taxon>
        <taxon>Micrococcales</taxon>
        <taxon>Intrasporangiaceae</taxon>
        <taxon>Janibacter</taxon>
    </lineage>
</organism>
<dbReference type="InterPro" id="IPR001460">
    <property type="entry name" value="PCN-bd_Tpept"/>
</dbReference>
<dbReference type="GO" id="GO:0005886">
    <property type="term" value="C:plasma membrane"/>
    <property type="evidence" value="ECO:0007669"/>
    <property type="project" value="TreeGrafter"/>
</dbReference>
<evidence type="ECO:0000256" key="2">
    <source>
        <dbReference type="ARBA" id="ARBA00007171"/>
    </source>
</evidence>
<dbReference type="AlphaFoldDB" id="A0A4P6MSY8"/>
<keyword evidence="5" id="KW-1133">Transmembrane helix</keyword>
<evidence type="ECO:0000313" key="10">
    <source>
        <dbReference type="Proteomes" id="UP000290408"/>
    </source>
</evidence>
<feature type="compositionally biased region" description="Basic residues" evidence="4">
    <location>
        <begin position="1"/>
        <end position="10"/>
    </location>
</feature>
<keyword evidence="3 5" id="KW-0472">Membrane</keyword>
<dbReference type="Pfam" id="PF05223">
    <property type="entry name" value="MecA_N"/>
    <property type="match status" value="1"/>
</dbReference>
<feature type="transmembrane region" description="Helical" evidence="5">
    <location>
        <begin position="29"/>
        <end position="48"/>
    </location>
</feature>
<comment type="similarity">
    <text evidence="2">Belongs to the transpeptidase family.</text>
</comment>
<evidence type="ECO:0000256" key="3">
    <source>
        <dbReference type="ARBA" id="ARBA00023136"/>
    </source>
</evidence>
<keyword evidence="5" id="KW-0812">Transmembrane</keyword>
<feature type="region of interest" description="Disordered" evidence="4">
    <location>
        <begin position="1"/>
        <end position="23"/>
    </location>
</feature>
<dbReference type="SUPFAM" id="SSF56601">
    <property type="entry name" value="beta-lactamase/transpeptidase-like"/>
    <property type="match status" value="1"/>
</dbReference>
<evidence type="ECO:0000259" key="7">
    <source>
        <dbReference type="Pfam" id="PF03717"/>
    </source>
</evidence>
<dbReference type="InterPro" id="IPR007887">
    <property type="entry name" value="MecA_N"/>
</dbReference>
<dbReference type="Gene3D" id="3.90.1310.10">
    <property type="entry name" value="Penicillin-binding protein 2a (Domain 2)"/>
    <property type="match status" value="1"/>
</dbReference>
<gene>
    <name evidence="9" type="ORF">EXU32_07605</name>
</gene>
<dbReference type="STRING" id="1216970.GCA_001570985_02376"/>
<name>A0A4P6MSY8_9MICO</name>
<feature type="domain" description="Penicillin-binding protein dimerisation" evidence="7">
    <location>
        <begin position="173"/>
        <end position="337"/>
    </location>
</feature>
<dbReference type="EMBL" id="CP036164">
    <property type="protein sequence ID" value="QBF46129.1"/>
    <property type="molecule type" value="Genomic_DNA"/>
</dbReference>
<dbReference type="GO" id="GO:0071972">
    <property type="term" value="F:peptidoglycan L,D-transpeptidase activity"/>
    <property type="evidence" value="ECO:0007669"/>
    <property type="project" value="TreeGrafter"/>
</dbReference>
<evidence type="ECO:0000313" key="9">
    <source>
        <dbReference type="EMBL" id="QBF46129.1"/>
    </source>
</evidence>
<accession>A0A4P6MSY8</accession>
<dbReference type="PANTHER" id="PTHR30627:SF24">
    <property type="entry name" value="PENICILLIN-BINDING PROTEIN 4B"/>
    <property type="match status" value="1"/>
</dbReference>
<sequence>MRTPRAARRSPTRENASVTDLPRRRARSLTGAAVVLALLLAMGGWWWTQRDDDTDAARALGAQIAADLAEGTVPAGLQVADRPAAQEDLDTVLAGMGRLRPSVTVGAVEVPEGGDTGTVQLDLAWTVHEGKEPWRYSSTVPVRRSGESWTGDWAPTVLVPELAEGEVLRATRTTPERGEVLGDDGETIVTRRPVVRVGIDRGQVPAAQAGRSARRLAEAVDVTVAPFVTAVESAGDKAFVEAIVLRADAKELEQVRRAVPGIAGARLVDGSMDLPPSSGFAAAVLGRVGPATAEIIAADPQVREGDVVGLSGLQAKHDKQLRGISGFVVEAVAEDGTARDLHRLDAVDGKPLRTTLSSNHQTAAEDVLADVPKAGAVVAIRPSDGHVLALASAKGGSGQSTATLGQYAPGSTFKPVTALAQLRAGATPQTTLQCPPTITVDGREFKNYDDFPSGRTGAMTLKDAIATSCNTAFIGARDRLPADGISSAAAALGMTQTPTLGVPAAMGQVPARPTGTDLAATSIGQGKVVATPLSMATVMASIVAGERVTPVLLPDATQAPAKGGTPITAGEAGQLREMMRAVVTDGSATFLGDNPGGPVIAKTGTAEYGSATPPRTHAWMFVAQDDLAVAVFVEDGSGGAKVAGPIADRYLGLVRR</sequence>
<dbReference type="InterPro" id="IPR036138">
    <property type="entry name" value="PBP_dimer_sf"/>
</dbReference>
<evidence type="ECO:0000256" key="1">
    <source>
        <dbReference type="ARBA" id="ARBA00004370"/>
    </source>
</evidence>
<dbReference type="GO" id="GO:0071555">
    <property type="term" value="P:cell wall organization"/>
    <property type="evidence" value="ECO:0007669"/>
    <property type="project" value="TreeGrafter"/>
</dbReference>